<comment type="caution">
    <text evidence="4">The sequence shown here is derived from an EMBL/GenBank/DDBJ whole genome shotgun (WGS) entry which is preliminary data.</text>
</comment>
<keyword evidence="2" id="KW-0732">Signal</keyword>
<reference evidence="4" key="1">
    <citation type="submission" date="2016-11" db="EMBL/GenBank/DDBJ databases">
        <title>The genome of Nicotiana attenuata.</title>
        <authorList>
            <person name="Xu S."/>
            <person name="Brockmoeller T."/>
            <person name="Gaquerel E."/>
            <person name="Navarro A."/>
            <person name="Kuhl H."/>
            <person name="Gase K."/>
            <person name="Ling Z."/>
            <person name="Zhou W."/>
            <person name="Kreitzer C."/>
            <person name="Stanke M."/>
            <person name="Tang H."/>
            <person name="Lyons E."/>
            <person name="Pandey P."/>
            <person name="Pandey S.P."/>
            <person name="Timmermann B."/>
            <person name="Baldwin I.T."/>
        </authorList>
    </citation>
    <scope>NUCLEOTIDE SEQUENCE [LARGE SCALE GENOMIC DNA]</scope>
    <source>
        <strain evidence="4">UT</strain>
    </source>
</reference>
<proteinExistence type="predicted"/>
<gene>
    <name evidence="4" type="primary">LRE_0</name>
    <name evidence="4" type="ORF">A4A49_01969</name>
</gene>
<evidence type="ECO:0000313" key="5">
    <source>
        <dbReference type="Proteomes" id="UP000187609"/>
    </source>
</evidence>
<dbReference type="OrthoDB" id="585255at2759"/>
<dbReference type="PANTHER" id="PTHR31533:SF12">
    <property type="entry name" value="GPI-ANCHORED PROTEIN LORELEI-LIKE"/>
    <property type="match status" value="1"/>
</dbReference>
<feature type="region of interest" description="Disordered" evidence="1">
    <location>
        <begin position="144"/>
        <end position="169"/>
    </location>
</feature>
<dbReference type="Gramene" id="OIT36372">
    <property type="protein sequence ID" value="OIT36372"/>
    <property type="gene ID" value="A4A49_01969"/>
</dbReference>
<dbReference type="Pfam" id="PF26578">
    <property type="entry name" value="LLG1"/>
    <property type="match status" value="1"/>
</dbReference>
<dbReference type="STRING" id="49451.A0A314L4A5"/>
<keyword evidence="5" id="KW-1185">Reference proteome</keyword>
<evidence type="ECO:0000256" key="2">
    <source>
        <dbReference type="SAM" id="SignalP"/>
    </source>
</evidence>
<dbReference type="PANTHER" id="PTHR31533">
    <property type="entry name" value="GPI-ANCHORED PROTEIN LLG1-RELATED-RELATED"/>
    <property type="match status" value="1"/>
</dbReference>
<sequence>MGFEIRSCFFLFLFFLVGLASSSPTYIKYSVLRHSHAPGRGLLQQYLVKNDCPINFEKEDYTPLTSQCKGPQYNPALCCSGFKTIACRYTNEINDENNGCATGLFVSINESGKYPTGLFENLCKEEEQGLKCDTVKSPVAPIPVAPRQSVHSTPRPNPRVGNRQAIGKH</sequence>
<organism evidence="4 5">
    <name type="scientific">Nicotiana attenuata</name>
    <name type="common">Coyote tobacco</name>
    <dbReference type="NCBI Taxonomy" id="49451"/>
    <lineage>
        <taxon>Eukaryota</taxon>
        <taxon>Viridiplantae</taxon>
        <taxon>Streptophyta</taxon>
        <taxon>Embryophyta</taxon>
        <taxon>Tracheophyta</taxon>
        <taxon>Spermatophyta</taxon>
        <taxon>Magnoliopsida</taxon>
        <taxon>eudicotyledons</taxon>
        <taxon>Gunneridae</taxon>
        <taxon>Pentapetalae</taxon>
        <taxon>asterids</taxon>
        <taxon>lamiids</taxon>
        <taxon>Solanales</taxon>
        <taxon>Solanaceae</taxon>
        <taxon>Nicotianoideae</taxon>
        <taxon>Nicotianeae</taxon>
        <taxon>Nicotiana</taxon>
    </lineage>
</organism>
<evidence type="ECO:0000256" key="1">
    <source>
        <dbReference type="SAM" id="MobiDB-lite"/>
    </source>
</evidence>
<evidence type="ECO:0000259" key="3">
    <source>
        <dbReference type="Pfam" id="PF26578"/>
    </source>
</evidence>
<dbReference type="GeneID" id="109242126"/>
<accession>A0A314L4A5</accession>
<name>A0A314L4A5_NICAT</name>
<dbReference type="EMBL" id="MJEQ01000440">
    <property type="protein sequence ID" value="OIT36372.1"/>
    <property type="molecule type" value="Genomic_DNA"/>
</dbReference>
<dbReference type="Proteomes" id="UP000187609">
    <property type="component" value="Unassembled WGS sequence"/>
</dbReference>
<dbReference type="InterPro" id="IPR058888">
    <property type="entry name" value="LLG1-like"/>
</dbReference>
<dbReference type="KEGG" id="nau:109242126"/>
<feature type="chain" id="PRO_5016256096" evidence="2">
    <location>
        <begin position="23"/>
        <end position="169"/>
    </location>
</feature>
<feature type="domain" description="GPI-anchored protein LLG1-like" evidence="3">
    <location>
        <begin position="54"/>
        <end position="131"/>
    </location>
</feature>
<feature type="signal peptide" evidence="2">
    <location>
        <begin position="1"/>
        <end position="22"/>
    </location>
</feature>
<evidence type="ECO:0000313" key="4">
    <source>
        <dbReference type="EMBL" id="OIT36372.1"/>
    </source>
</evidence>
<protein>
    <submittedName>
        <fullName evidence="4">Gpi-anchored protein lorelei</fullName>
    </submittedName>
</protein>
<dbReference type="SMR" id="A0A314L4A5"/>
<dbReference type="AlphaFoldDB" id="A0A314L4A5"/>
<dbReference type="InterPro" id="IPR039307">
    <property type="entry name" value="LORELEI-like"/>
</dbReference>